<dbReference type="CDD" id="cd00086">
    <property type="entry name" value="homeodomain"/>
    <property type="match status" value="1"/>
</dbReference>
<feature type="compositionally biased region" description="Polar residues" evidence="7">
    <location>
        <begin position="65"/>
        <end position="74"/>
    </location>
</feature>
<evidence type="ECO:0000256" key="7">
    <source>
        <dbReference type="SAM" id="MobiDB-lite"/>
    </source>
</evidence>
<dbReference type="PROSITE" id="PS50071">
    <property type="entry name" value="HOMEOBOX_2"/>
    <property type="match status" value="1"/>
</dbReference>
<evidence type="ECO:0000256" key="2">
    <source>
        <dbReference type="ARBA" id="ARBA00023125"/>
    </source>
</evidence>
<dbReference type="InterPro" id="IPR051000">
    <property type="entry name" value="Homeobox_DNA-bind_prot"/>
</dbReference>
<feature type="compositionally biased region" description="Polar residues" evidence="7">
    <location>
        <begin position="146"/>
        <end position="158"/>
    </location>
</feature>
<feature type="compositionally biased region" description="Polar residues" evidence="7">
    <location>
        <begin position="123"/>
        <end position="133"/>
    </location>
</feature>
<proteinExistence type="predicted"/>
<evidence type="ECO:0000259" key="8">
    <source>
        <dbReference type="PROSITE" id="PS50071"/>
    </source>
</evidence>
<dbReference type="Pfam" id="PF00046">
    <property type="entry name" value="Homeodomain"/>
    <property type="match status" value="1"/>
</dbReference>
<keyword evidence="4 5" id="KW-0539">Nucleus</keyword>
<feature type="compositionally biased region" description="Polar residues" evidence="7">
    <location>
        <begin position="85"/>
        <end position="105"/>
    </location>
</feature>
<dbReference type="STRING" id="71717.A0A4Y7TV26"/>
<evidence type="ECO:0000256" key="6">
    <source>
        <dbReference type="RuleBase" id="RU000682"/>
    </source>
</evidence>
<evidence type="ECO:0000256" key="4">
    <source>
        <dbReference type="ARBA" id="ARBA00023242"/>
    </source>
</evidence>
<dbReference type="OrthoDB" id="6159439at2759"/>
<feature type="compositionally biased region" description="Polar residues" evidence="7">
    <location>
        <begin position="14"/>
        <end position="28"/>
    </location>
</feature>
<feature type="compositionally biased region" description="Basic and acidic residues" evidence="7">
    <location>
        <begin position="388"/>
        <end position="401"/>
    </location>
</feature>
<dbReference type="GO" id="GO:0005634">
    <property type="term" value="C:nucleus"/>
    <property type="evidence" value="ECO:0007669"/>
    <property type="project" value="UniProtKB-SubCell"/>
</dbReference>
<sequence>MSSTSVPKDHYYVNPSSIGKSRRNSPGDSQGIPPYYQTPGQGGRTVLPPFSAAFPNLPFPGPAYSSATFTQPRSSPGRFDISAQALYSNPQWTGNSPQLEQSFSPNYDMMPSGRYSPAPSHSYGYSTRGSSPPSMIPQDRQRLPPLTTSSSGDRWHQSTSGYEVSGMNGYSNPNHVASIRSPNPSYATSYTTYPSGSHGDPYYMQGHDPLAVNVQGQPGIFDDMRGMQPRPTSPGYRGHPSMNSYATPPPVSPTSPEETTVKKKRKRADAHQLKVLNETYARTAFPSTEERHALAKALDMSARSVQIWFQNKRQSMRQTNRQANTSSSSHPAYGPTSIQSERHMEDGMGHGQVHPPGFSNGQLSLEAPYLAQDIPRSHTSQSTSRRYRSPEDESHKQWRGY</sequence>
<evidence type="ECO:0000256" key="3">
    <source>
        <dbReference type="ARBA" id="ARBA00023155"/>
    </source>
</evidence>
<dbReference type="GO" id="GO:0030154">
    <property type="term" value="P:cell differentiation"/>
    <property type="evidence" value="ECO:0007669"/>
    <property type="project" value="TreeGrafter"/>
</dbReference>
<evidence type="ECO:0000313" key="10">
    <source>
        <dbReference type="Proteomes" id="UP000298030"/>
    </source>
</evidence>
<dbReference type="InterPro" id="IPR001356">
    <property type="entry name" value="HD"/>
</dbReference>
<feature type="domain" description="Homeobox" evidence="8">
    <location>
        <begin position="259"/>
        <end position="319"/>
    </location>
</feature>
<organism evidence="9 10">
    <name type="scientific">Coprinellus micaceus</name>
    <name type="common">Glistening ink-cap mushroom</name>
    <name type="synonym">Coprinus micaceus</name>
    <dbReference type="NCBI Taxonomy" id="71717"/>
    <lineage>
        <taxon>Eukaryota</taxon>
        <taxon>Fungi</taxon>
        <taxon>Dikarya</taxon>
        <taxon>Basidiomycota</taxon>
        <taxon>Agaricomycotina</taxon>
        <taxon>Agaricomycetes</taxon>
        <taxon>Agaricomycetidae</taxon>
        <taxon>Agaricales</taxon>
        <taxon>Agaricineae</taxon>
        <taxon>Psathyrellaceae</taxon>
        <taxon>Coprinellus</taxon>
    </lineage>
</organism>
<feature type="region of interest" description="Disordered" evidence="7">
    <location>
        <begin position="314"/>
        <end position="401"/>
    </location>
</feature>
<protein>
    <submittedName>
        <fullName evidence="9">Homeobox-domain-containing protein</fullName>
    </submittedName>
</protein>
<keyword evidence="2 5" id="KW-0238">DNA-binding</keyword>
<evidence type="ECO:0000313" key="9">
    <source>
        <dbReference type="EMBL" id="TEB37409.1"/>
    </source>
</evidence>
<dbReference type="EMBL" id="QPFP01000004">
    <property type="protein sequence ID" value="TEB37409.1"/>
    <property type="molecule type" value="Genomic_DNA"/>
</dbReference>
<comment type="subcellular location">
    <subcellularLocation>
        <location evidence="1 5 6">Nucleus</location>
    </subcellularLocation>
</comment>
<dbReference type="Proteomes" id="UP000298030">
    <property type="component" value="Unassembled WGS sequence"/>
</dbReference>
<dbReference type="SUPFAM" id="SSF46689">
    <property type="entry name" value="Homeodomain-like"/>
    <property type="match status" value="1"/>
</dbReference>
<evidence type="ECO:0000256" key="5">
    <source>
        <dbReference type="PROSITE-ProRule" id="PRU00108"/>
    </source>
</evidence>
<dbReference type="SMART" id="SM00389">
    <property type="entry name" value="HOX"/>
    <property type="match status" value="1"/>
</dbReference>
<accession>A0A4Y7TV26</accession>
<name>A0A4Y7TV26_COPMI</name>
<dbReference type="AlphaFoldDB" id="A0A4Y7TV26"/>
<reference evidence="9 10" key="1">
    <citation type="journal article" date="2019" name="Nat. Ecol. Evol.">
        <title>Megaphylogeny resolves global patterns of mushroom evolution.</title>
        <authorList>
            <person name="Varga T."/>
            <person name="Krizsan K."/>
            <person name="Foldi C."/>
            <person name="Dima B."/>
            <person name="Sanchez-Garcia M."/>
            <person name="Sanchez-Ramirez S."/>
            <person name="Szollosi G.J."/>
            <person name="Szarkandi J.G."/>
            <person name="Papp V."/>
            <person name="Albert L."/>
            <person name="Andreopoulos W."/>
            <person name="Angelini C."/>
            <person name="Antonin V."/>
            <person name="Barry K.W."/>
            <person name="Bougher N.L."/>
            <person name="Buchanan P."/>
            <person name="Buyck B."/>
            <person name="Bense V."/>
            <person name="Catcheside P."/>
            <person name="Chovatia M."/>
            <person name="Cooper J."/>
            <person name="Damon W."/>
            <person name="Desjardin D."/>
            <person name="Finy P."/>
            <person name="Geml J."/>
            <person name="Haridas S."/>
            <person name="Hughes K."/>
            <person name="Justo A."/>
            <person name="Karasinski D."/>
            <person name="Kautmanova I."/>
            <person name="Kiss B."/>
            <person name="Kocsube S."/>
            <person name="Kotiranta H."/>
            <person name="LaButti K.M."/>
            <person name="Lechner B.E."/>
            <person name="Liimatainen K."/>
            <person name="Lipzen A."/>
            <person name="Lukacs Z."/>
            <person name="Mihaltcheva S."/>
            <person name="Morgado L.N."/>
            <person name="Niskanen T."/>
            <person name="Noordeloos M.E."/>
            <person name="Ohm R.A."/>
            <person name="Ortiz-Santana B."/>
            <person name="Ovrebo C."/>
            <person name="Racz N."/>
            <person name="Riley R."/>
            <person name="Savchenko A."/>
            <person name="Shiryaev A."/>
            <person name="Soop K."/>
            <person name="Spirin V."/>
            <person name="Szebenyi C."/>
            <person name="Tomsovsky M."/>
            <person name="Tulloss R.E."/>
            <person name="Uehling J."/>
            <person name="Grigoriev I.V."/>
            <person name="Vagvolgyi C."/>
            <person name="Papp T."/>
            <person name="Martin F.M."/>
            <person name="Miettinen O."/>
            <person name="Hibbett D.S."/>
            <person name="Nagy L.G."/>
        </authorList>
    </citation>
    <scope>NUCLEOTIDE SEQUENCE [LARGE SCALE GENOMIC DNA]</scope>
    <source>
        <strain evidence="9 10">FP101781</strain>
    </source>
</reference>
<dbReference type="InterPro" id="IPR009057">
    <property type="entry name" value="Homeodomain-like_sf"/>
</dbReference>
<feature type="DNA-binding region" description="Homeobox" evidence="5">
    <location>
        <begin position="261"/>
        <end position="320"/>
    </location>
</feature>
<comment type="caution">
    <text evidence="9">The sequence shown here is derived from an EMBL/GenBank/DDBJ whole genome shotgun (WGS) entry which is preliminary data.</text>
</comment>
<dbReference type="PROSITE" id="PS00027">
    <property type="entry name" value="HOMEOBOX_1"/>
    <property type="match status" value="1"/>
</dbReference>
<gene>
    <name evidence="9" type="ORF">FA13DRAFT_904859</name>
</gene>
<feature type="region of interest" description="Disordered" evidence="7">
    <location>
        <begin position="1"/>
        <end position="158"/>
    </location>
</feature>
<keyword evidence="3 5" id="KW-0371">Homeobox</keyword>
<dbReference type="PANTHER" id="PTHR24324">
    <property type="entry name" value="HOMEOBOX PROTEIN HHEX"/>
    <property type="match status" value="1"/>
</dbReference>
<dbReference type="GO" id="GO:0000981">
    <property type="term" value="F:DNA-binding transcription factor activity, RNA polymerase II-specific"/>
    <property type="evidence" value="ECO:0007669"/>
    <property type="project" value="InterPro"/>
</dbReference>
<feature type="region of interest" description="Disordered" evidence="7">
    <location>
        <begin position="227"/>
        <end position="268"/>
    </location>
</feature>
<feature type="compositionally biased region" description="Polar residues" evidence="7">
    <location>
        <begin position="314"/>
        <end position="330"/>
    </location>
</feature>
<evidence type="ECO:0000256" key="1">
    <source>
        <dbReference type="ARBA" id="ARBA00004123"/>
    </source>
</evidence>
<dbReference type="Gene3D" id="1.10.10.60">
    <property type="entry name" value="Homeodomain-like"/>
    <property type="match status" value="1"/>
</dbReference>
<keyword evidence="10" id="KW-1185">Reference proteome</keyword>
<dbReference type="GO" id="GO:0000978">
    <property type="term" value="F:RNA polymerase II cis-regulatory region sequence-specific DNA binding"/>
    <property type="evidence" value="ECO:0007669"/>
    <property type="project" value="TreeGrafter"/>
</dbReference>
<dbReference type="PANTHER" id="PTHR24324:SF5">
    <property type="entry name" value="HEMATOPOIETICALLY-EXPRESSED HOMEOBOX PROTEIN HHEX"/>
    <property type="match status" value="1"/>
</dbReference>
<dbReference type="InterPro" id="IPR017970">
    <property type="entry name" value="Homeobox_CS"/>
</dbReference>